<dbReference type="InterPro" id="IPR012337">
    <property type="entry name" value="RNaseH-like_sf"/>
</dbReference>
<dbReference type="Pfam" id="PF00075">
    <property type="entry name" value="RNase_H"/>
    <property type="match status" value="1"/>
</dbReference>
<comment type="caution">
    <text evidence="3">The sequence shown here is derived from an EMBL/GenBank/DDBJ whole genome shotgun (WGS) entry which is preliminary data.</text>
</comment>
<dbReference type="SUPFAM" id="SSF53098">
    <property type="entry name" value="Ribonuclease H-like"/>
    <property type="match status" value="1"/>
</dbReference>
<dbReference type="Pfam" id="PF00078">
    <property type="entry name" value="RVT_1"/>
    <property type="match status" value="1"/>
</dbReference>
<protein>
    <recommendedName>
        <fullName evidence="5">Reverse transcriptase domain-containing protein</fullName>
    </recommendedName>
</protein>
<keyword evidence="4" id="KW-1185">Reference proteome</keyword>
<organism evidence="3 4">
    <name type="scientific">Meripilus lineatus</name>
    <dbReference type="NCBI Taxonomy" id="2056292"/>
    <lineage>
        <taxon>Eukaryota</taxon>
        <taxon>Fungi</taxon>
        <taxon>Dikarya</taxon>
        <taxon>Basidiomycota</taxon>
        <taxon>Agaricomycotina</taxon>
        <taxon>Agaricomycetes</taxon>
        <taxon>Polyporales</taxon>
        <taxon>Meripilaceae</taxon>
        <taxon>Meripilus</taxon>
    </lineage>
</organism>
<evidence type="ECO:0000259" key="1">
    <source>
        <dbReference type="PROSITE" id="PS50878"/>
    </source>
</evidence>
<dbReference type="PROSITE" id="PS50879">
    <property type="entry name" value="RNASE_H_1"/>
    <property type="match status" value="1"/>
</dbReference>
<dbReference type="InterPro" id="IPR036397">
    <property type="entry name" value="RNaseH_sf"/>
</dbReference>
<dbReference type="PROSITE" id="PS50878">
    <property type="entry name" value="RT_POL"/>
    <property type="match status" value="1"/>
</dbReference>
<dbReference type="Proteomes" id="UP001212997">
    <property type="component" value="Unassembled WGS sequence"/>
</dbReference>
<dbReference type="GO" id="GO:0003676">
    <property type="term" value="F:nucleic acid binding"/>
    <property type="evidence" value="ECO:0007669"/>
    <property type="project" value="InterPro"/>
</dbReference>
<dbReference type="EMBL" id="JANAWD010000035">
    <property type="protein sequence ID" value="KAJ3489999.1"/>
    <property type="molecule type" value="Genomic_DNA"/>
</dbReference>
<sequence length="798" mass="90004">MTNENLPLSSLPKCNIIAQKDLLNLSSDKRQRIDFEIEQALLLSKASLEEQITALYGSAYNNDHHTIVNTAATTSGIDSHTTATVGVFWGRGNRRNQASRIPGKQTANRAQLYAILLAITDANPCHALHIISPSEYAIHSICHWAPKLARAGWPCANKDILCDLHTRISSFHSHILFSLTNRQSDNPNHRQAITLARNALTIHHSPVTTLPTKTHMCTCVSPELPILKVSTTLRIRSIAETKLIELDVLPSAPSPTDLMKRDHLSALLRSSSDKMFWSAVNKMSIPVPKRSDINAEDLLPIFAERMNPPTILPPTFNSTRRSLNTLLYNSISSSTENPLQSHDAFTRPFSIPEIEQIKAHIIRHNVHSARGPDSVSYEDLLCIPNDTLTDIFNSCIAQQVMPVSWCNAFIAARPKKGSVQNDPNSFRTIGLESCMLKMITLLIDRRLRIWAKEKEIIPPSQNGFQDKLRTINNVFILRCVLDKTRAYNQPLHIVFIDLTNAFPSVHQPTLWIKLRRLGADGPMIRWIQLLYESLRYQVRFQGSFSILFRALAGILIGDPASPFFWIFYMQDLRISSHSDDVILHNTPISHLEQADDIVLFSTSQEAIQGKLQELSIWCSDNGMAINPKKSAHLYFAPRGKRSEDASSLWVDNMELPKTTSYNYLGVSWSTTSTTSFTDHLKEKTKKATNMTNAIFGIESFTDQMPPTALRSLYYARVDPHLTSAREPPMLVLGFTASARHHRYHLIPNGPPHQRDVPTARARYSEQYRDGAIYPNNKLQQACTSIRMQKILPTTHQFP</sequence>
<evidence type="ECO:0008006" key="5">
    <source>
        <dbReference type="Google" id="ProtNLM"/>
    </source>
</evidence>
<dbReference type="InterPro" id="IPR002156">
    <property type="entry name" value="RNaseH_domain"/>
</dbReference>
<dbReference type="GO" id="GO:0004523">
    <property type="term" value="F:RNA-DNA hybrid ribonuclease activity"/>
    <property type="evidence" value="ECO:0007669"/>
    <property type="project" value="InterPro"/>
</dbReference>
<proteinExistence type="predicted"/>
<evidence type="ECO:0000313" key="3">
    <source>
        <dbReference type="EMBL" id="KAJ3489999.1"/>
    </source>
</evidence>
<accession>A0AAD5YKN4</accession>
<evidence type="ECO:0000259" key="2">
    <source>
        <dbReference type="PROSITE" id="PS50879"/>
    </source>
</evidence>
<gene>
    <name evidence="3" type="ORF">NLI96_g1734</name>
</gene>
<feature type="domain" description="Reverse transcriptase" evidence="1">
    <location>
        <begin position="394"/>
        <end position="668"/>
    </location>
</feature>
<dbReference type="InterPro" id="IPR000477">
    <property type="entry name" value="RT_dom"/>
</dbReference>
<name>A0AAD5YKN4_9APHY</name>
<feature type="domain" description="RNase H type-1" evidence="2">
    <location>
        <begin position="48"/>
        <end position="201"/>
    </location>
</feature>
<dbReference type="PANTHER" id="PTHR19446">
    <property type="entry name" value="REVERSE TRANSCRIPTASES"/>
    <property type="match status" value="1"/>
</dbReference>
<dbReference type="Gene3D" id="3.30.420.10">
    <property type="entry name" value="Ribonuclease H-like superfamily/Ribonuclease H"/>
    <property type="match status" value="1"/>
</dbReference>
<evidence type="ECO:0000313" key="4">
    <source>
        <dbReference type="Proteomes" id="UP001212997"/>
    </source>
</evidence>
<reference evidence="3" key="1">
    <citation type="submission" date="2022-07" db="EMBL/GenBank/DDBJ databases">
        <title>Genome Sequence of Physisporinus lineatus.</title>
        <authorList>
            <person name="Buettner E."/>
        </authorList>
    </citation>
    <scope>NUCLEOTIDE SEQUENCE</scope>
    <source>
        <strain evidence="3">VT162</strain>
    </source>
</reference>
<dbReference type="AlphaFoldDB" id="A0AAD5YKN4"/>
<dbReference type="CDD" id="cd01650">
    <property type="entry name" value="RT_nLTR_like"/>
    <property type="match status" value="1"/>
</dbReference>